<dbReference type="Proteomes" id="UP000192596">
    <property type="component" value="Unassembled WGS sequence"/>
</dbReference>
<dbReference type="EMBL" id="NAJO01000031">
    <property type="protein sequence ID" value="OQO01472.1"/>
    <property type="molecule type" value="Genomic_DNA"/>
</dbReference>
<dbReference type="InterPro" id="IPR045702">
    <property type="entry name" value="DUF6060"/>
</dbReference>
<sequence>MSCRARQPRGEAAGMPITRIEFWVICVASGSHAFPFHLPPTPPPRSLTLAQTLSTACTLFTPIRCGQNESYTQTSLRSYKISATVDCPSNTTGPGCTAITGGFVSDSLALSLTTYGTNTTAALWSLIRNSANGTFESIDTSPTTRLPTSTFAVNAGSNGHVIFAPTHRCVNGTLGGCDQQPEFNGVVVEACAPIFVPNGSDRDAMVLEGMTNFVITDMLEAGAVNCNPANTTVASDAPDVNCQHQVNGSASGNNTGGTPANAAGGLRSGLGGVMAVAGIVGVMIVAL</sequence>
<dbReference type="Pfam" id="PF19535">
    <property type="entry name" value="DUF6060"/>
    <property type="match status" value="1"/>
</dbReference>
<accession>A0A1V8SRG9</accession>
<comment type="caution">
    <text evidence="1">The sequence shown here is derived from an EMBL/GenBank/DDBJ whole genome shotgun (WGS) entry which is preliminary data.</text>
</comment>
<protein>
    <recommendedName>
        <fullName evidence="3">Autophagy-related protein 27</fullName>
    </recommendedName>
</protein>
<reference evidence="2" key="1">
    <citation type="submission" date="2017-03" db="EMBL/GenBank/DDBJ databases">
        <title>Genomes of endolithic fungi from Antarctica.</title>
        <authorList>
            <person name="Coleine C."/>
            <person name="Masonjones S."/>
            <person name="Stajich J.E."/>
        </authorList>
    </citation>
    <scope>NUCLEOTIDE SEQUENCE [LARGE SCALE GENOMIC DNA]</scope>
    <source>
        <strain evidence="2">CCFEE 5527</strain>
    </source>
</reference>
<gene>
    <name evidence="1" type="ORF">B0A48_13027</name>
</gene>
<name>A0A1V8SRG9_9PEZI</name>
<proteinExistence type="predicted"/>
<dbReference type="InParanoid" id="A0A1V8SRG9"/>
<evidence type="ECO:0008006" key="3">
    <source>
        <dbReference type="Google" id="ProtNLM"/>
    </source>
</evidence>
<keyword evidence="2" id="KW-1185">Reference proteome</keyword>
<evidence type="ECO:0000313" key="1">
    <source>
        <dbReference type="EMBL" id="OQO01472.1"/>
    </source>
</evidence>
<evidence type="ECO:0000313" key="2">
    <source>
        <dbReference type="Proteomes" id="UP000192596"/>
    </source>
</evidence>
<organism evidence="1 2">
    <name type="scientific">Cryoendolithus antarcticus</name>
    <dbReference type="NCBI Taxonomy" id="1507870"/>
    <lineage>
        <taxon>Eukaryota</taxon>
        <taxon>Fungi</taxon>
        <taxon>Dikarya</taxon>
        <taxon>Ascomycota</taxon>
        <taxon>Pezizomycotina</taxon>
        <taxon>Dothideomycetes</taxon>
        <taxon>Dothideomycetidae</taxon>
        <taxon>Cladosporiales</taxon>
        <taxon>Cladosporiaceae</taxon>
        <taxon>Cryoendolithus</taxon>
    </lineage>
</organism>
<dbReference type="AlphaFoldDB" id="A0A1V8SRG9"/>
<dbReference type="OrthoDB" id="4750690at2759"/>